<comment type="caution">
    <text evidence="7">The sequence shown here is derived from an EMBL/GenBank/DDBJ whole genome shotgun (WGS) entry which is preliminary data.</text>
</comment>
<dbReference type="Pfam" id="PF01957">
    <property type="entry name" value="NfeD"/>
    <property type="match status" value="1"/>
</dbReference>
<dbReference type="EMBL" id="RZNX01000003">
    <property type="protein sequence ID" value="RUT31701.1"/>
    <property type="molecule type" value="Genomic_DNA"/>
</dbReference>
<keyword evidence="4 5" id="KW-0472">Membrane</keyword>
<name>A0A3S1JNV4_9BACL</name>
<keyword evidence="2 5" id="KW-0812">Transmembrane</keyword>
<evidence type="ECO:0000256" key="3">
    <source>
        <dbReference type="ARBA" id="ARBA00022989"/>
    </source>
</evidence>
<gene>
    <name evidence="7" type="ORF">EJP77_09935</name>
</gene>
<evidence type="ECO:0000256" key="1">
    <source>
        <dbReference type="ARBA" id="ARBA00004141"/>
    </source>
</evidence>
<protein>
    <submittedName>
        <fullName evidence="7">NfeD family protein</fullName>
    </submittedName>
</protein>
<feature type="domain" description="NfeD-like C-terminal" evidence="6">
    <location>
        <begin position="84"/>
        <end position="139"/>
    </location>
</feature>
<evidence type="ECO:0000256" key="2">
    <source>
        <dbReference type="ARBA" id="ARBA00022692"/>
    </source>
</evidence>
<dbReference type="PANTHER" id="PTHR33507">
    <property type="entry name" value="INNER MEMBRANE PROTEIN YBBJ"/>
    <property type="match status" value="1"/>
</dbReference>
<dbReference type="InterPro" id="IPR012340">
    <property type="entry name" value="NA-bd_OB-fold"/>
</dbReference>
<feature type="transmembrane region" description="Helical" evidence="5">
    <location>
        <begin position="47"/>
        <end position="69"/>
    </location>
</feature>
<evidence type="ECO:0000313" key="7">
    <source>
        <dbReference type="EMBL" id="RUT31701.1"/>
    </source>
</evidence>
<dbReference type="RefSeq" id="WP_127199081.1">
    <property type="nucleotide sequence ID" value="NZ_RZNX01000003.1"/>
</dbReference>
<dbReference type="PANTHER" id="PTHR33507:SF3">
    <property type="entry name" value="INNER MEMBRANE PROTEIN YBBJ"/>
    <property type="match status" value="1"/>
</dbReference>
<sequence>MHTWVFWLITAGILLVFEMMTLTFYLLWLSIGAGAATLVALIAPDNILMQVVVGCVVALILTLFTKPLVRRFRASRGFQDIGTELVGKQGIVVEPIDKSKNGIVKIGGDTWTAVSDQFIDAGEQVIVVKRGNAIIEVERWEGTH</sequence>
<dbReference type="AlphaFoldDB" id="A0A3S1JNV4"/>
<evidence type="ECO:0000259" key="6">
    <source>
        <dbReference type="Pfam" id="PF01957"/>
    </source>
</evidence>
<proteinExistence type="predicted"/>
<evidence type="ECO:0000256" key="4">
    <source>
        <dbReference type="ARBA" id="ARBA00023136"/>
    </source>
</evidence>
<dbReference type="GO" id="GO:0005886">
    <property type="term" value="C:plasma membrane"/>
    <property type="evidence" value="ECO:0007669"/>
    <property type="project" value="TreeGrafter"/>
</dbReference>
<keyword evidence="8" id="KW-1185">Reference proteome</keyword>
<dbReference type="Proteomes" id="UP000272464">
    <property type="component" value="Unassembled WGS sequence"/>
</dbReference>
<dbReference type="Gene3D" id="2.40.50.140">
    <property type="entry name" value="Nucleic acid-binding proteins"/>
    <property type="match status" value="1"/>
</dbReference>
<dbReference type="InterPro" id="IPR002810">
    <property type="entry name" value="NfeD-like_C"/>
</dbReference>
<feature type="transmembrane region" description="Helical" evidence="5">
    <location>
        <begin position="5"/>
        <end position="27"/>
    </location>
</feature>
<dbReference type="SUPFAM" id="SSF141322">
    <property type="entry name" value="NfeD domain-like"/>
    <property type="match status" value="1"/>
</dbReference>
<dbReference type="OrthoDB" id="894082at2"/>
<evidence type="ECO:0000313" key="8">
    <source>
        <dbReference type="Proteomes" id="UP000272464"/>
    </source>
</evidence>
<evidence type="ECO:0000256" key="5">
    <source>
        <dbReference type="SAM" id="Phobius"/>
    </source>
</evidence>
<keyword evidence="3 5" id="KW-1133">Transmembrane helix</keyword>
<organism evidence="7 8">
    <name type="scientific">Paenibacillus zeisoli</name>
    <dbReference type="NCBI Taxonomy" id="2496267"/>
    <lineage>
        <taxon>Bacteria</taxon>
        <taxon>Bacillati</taxon>
        <taxon>Bacillota</taxon>
        <taxon>Bacilli</taxon>
        <taxon>Bacillales</taxon>
        <taxon>Paenibacillaceae</taxon>
        <taxon>Paenibacillus</taxon>
    </lineage>
</organism>
<accession>A0A3S1JNV4</accession>
<comment type="subcellular location">
    <subcellularLocation>
        <location evidence="1">Membrane</location>
        <topology evidence="1">Multi-pass membrane protein</topology>
    </subcellularLocation>
</comment>
<reference evidence="7 8" key="1">
    <citation type="submission" date="2018-12" db="EMBL/GenBank/DDBJ databases">
        <authorList>
            <person name="Sun L."/>
            <person name="Chen Z."/>
        </authorList>
    </citation>
    <scope>NUCLEOTIDE SEQUENCE [LARGE SCALE GENOMIC DNA]</scope>
    <source>
        <strain evidence="7 8">3-5-3</strain>
    </source>
</reference>
<dbReference type="InterPro" id="IPR052165">
    <property type="entry name" value="Membrane_assoc_protease"/>
</dbReference>